<sequence length="318" mass="33589">MSDTANIVLTIFGLIGIGYLAARFKLLKMETGGALADFVFTIAIPLLLFRTLAHADFHGLSPWRIWIAYFVGVLVTWTVAHVLVRRLFKRDTRSGVVAGVSAAFANTVLIGIPLARATYGDPGTVVVLILVSVHLPVMMAASLALNTWARRRDGLAAEVESSRAMWGAFALELIRHPLIIGIILGGIWHVFHLPIPGLAEKLIDSLADVAGPVALFACGMGLARYGIARNIPAGAVLAGMKLFFMPLVVLPVALLIGLGPVPTAALVLVAACPTGVNAFLIATRFGTGEALASNTTLISTAFGVGGVAFWLMVLRAFT</sequence>
<feature type="transmembrane region" description="Helical" evidence="8">
    <location>
        <begin position="125"/>
        <end position="145"/>
    </location>
</feature>
<evidence type="ECO:0000256" key="1">
    <source>
        <dbReference type="ARBA" id="ARBA00004651"/>
    </source>
</evidence>
<dbReference type="Proteomes" id="UP000199347">
    <property type="component" value="Unassembled WGS sequence"/>
</dbReference>
<accession>A0A1G5NP22</accession>
<dbReference type="AlphaFoldDB" id="A0A1G5NP22"/>
<protein>
    <recommendedName>
        <fullName evidence="11">Transporter</fullName>
    </recommendedName>
</protein>
<evidence type="ECO:0000313" key="10">
    <source>
        <dbReference type="Proteomes" id="UP000199347"/>
    </source>
</evidence>
<organism evidence="9 10">
    <name type="scientific">Afifella marina DSM 2698</name>
    <dbReference type="NCBI Taxonomy" id="1120955"/>
    <lineage>
        <taxon>Bacteria</taxon>
        <taxon>Pseudomonadati</taxon>
        <taxon>Pseudomonadota</taxon>
        <taxon>Alphaproteobacteria</taxon>
        <taxon>Hyphomicrobiales</taxon>
        <taxon>Afifellaceae</taxon>
        <taxon>Afifella</taxon>
    </lineage>
</organism>
<keyword evidence="5 8" id="KW-0812">Transmembrane</keyword>
<comment type="subcellular location">
    <subcellularLocation>
        <location evidence="1">Cell membrane</location>
        <topology evidence="1">Multi-pass membrane protein</topology>
    </subcellularLocation>
</comment>
<feature type="transmembrane region" description="Helical" evidence="8">
    <location>
        <begin position="65"/>
        <end position="84"/>
    </location>
</feature>
<name>A0A1G5NP22_AFIMA</name>
<evidence type="ECO:0000256" key="2">
    <source>
        <dbReference type="ARBA" id="ARBA00010145"/>
    </source>
</evidence>
<reference evidence="9 10" key="1">
    <citation type="submission" date="2016-10" db="EMBL/GenBank/DDBJ databases">
        <authorList>
            <person name="de Groot N.N."/>
        </authorList>
    </citation>
    <scope>NUCLEOTIDE SEQUENCE [LARGE SCALE GENOMIC DNA]</scope>
    <source>
        <strain evidence="9 10">DSM 2698</strain>
    </source>
</reference>
<feature type="transmembrane region" description="Helical" evidence="8">
    <location>
        <begin position="264"/>
        <end position="285"/>
    </location>
</feature>
<feature type="transmembrane region" description="Helical" evidence="8">
    <location>
        <begin position="6"/>
        <end position="22"/>
    </location>
</feature>
<feature type="transmembrane region" description="Helical" evidence="8">
    <location>
        <begin position="234"/>
        <end position="258"/>
    </location>
</feature>
<feature type="transmembrane region" description="Helical" evidence="8">
    <location>
        <begin position="166"/>
        <end position="189"/>
    </location>
</feature>
<dbReference type="PANTHER" id="PTHR36838:SF3">
    <property type="entry name" value="TRANSPORTER AUXIN EFFLUX CARRIER EC FAMILY"/>
    <property type="match status" value="1"/>
</dbReference>
<comment type="similarity">
    <text evidence="2">Belongs to the auxin efflux carrier (TC 2.A.69) family.</text>
</comment>
<evidence type="ECO:0008006" key="11">
    <source>
        <dbReference type="Google" id="ProtNLM"/>
    </source>
</evidence>
<feature type="transmembrane region" description="Helical" evidence="8">
    <location>
        <begin position="96"/>
        <end position="119"/>
    </location>
</feature>
<proteinExistence type="inferred from homology"/>
<keyword evidence="10" id="KW-1185">Reference proteome</keyword>
<keyword evidence="3" id="KW-0813">Transport</keyword>
<keyword evidence="6 8" id="KW-1133">Transmembrane helix</keyword>
<gene>
    <name evidence="9" type="ORF">SAMN03080610_02406</name>
</gene>
<evidence type="ECO:0000256" key="4">
    <source>
        <dbReference type="ARBA" id="ARBA00022475"/>
    </source>
</evidence>
<evidence type="ECO:0000256" key="7">
    <source>
        <dbReference type="ARBA" id="ARBA00023136"/>
    </source>
</evidence>
<feature type="transmembrane region" description="Helical" evidence="8">
    <location>
        <begin position="297"/>
        <end position="317"/>
    </location>
</feature>
<dbReference type="GO" id="GO:0055085">
    <property type="term" value="P:transmembrane transport"/>
    <property type="evidence" value="ECO:0007669"/>
    <property type="project" value="InterPro"/>
</dbReference>
<dbReference type="OrthoDB" id="9810457at2"/>
<feature type="transmembrane region" description="Helical" evidence="8">
    <location>
        <begin position="209"/>
        <end position="227"/>
    </location>
</feature>
<dbReference type="GO" id="GO:0005886">
    <property type="term" value="C:plasma membrane"/>
    <property type="evidence" value="ECO:0007669"/>
    <property type="project" value="UniProtKB-SubCell"/>
</dbReference>
<dbReference type="RefSeq" id="WP_092813177.1">
    <property type="nucleotide sequence ID" value="NZ_FMVW01000005.1"/>
</dbReference>
<dbReference type="Pfam" id="PF03547">
    <property type="entry name" value="Mem_trans"/>
    <property type="match status" value="1"/>
</dbReference>
<evidence type="ECO:0000256" key="8">
    <source>
        <dbReference type="SAM" id="Phobius"/>
    </source>
</evidence>
<dbReference type="STRING" id="1120955.SAMN03080610_02406"/>
<evidence type="ECO:0000256" key="5">
    <source>
        <dbReference type="ARBA" id="ARBA00022692"/>
    </source>
</evidence>
<dbReference type="Gene3D" id="1.20.1530.20">
    <property type="match status" value="1"/>
</dbReference>
<feature type="transmembrane region" description="Helical" evidence="8">
    <location>
        <begin position="34"/>
        <end position="53"/>
    </location>
</feature>
<evidence type="ECO:0000256" key="3">
    <source>
        <dbReference type="ARBA" id="ARBA00022448"/>
    </source>
</evidence>
<dbReference type="EMBL" id="FMVW01000005">
    <property type="protein sequence ID" value="SCZ39137.1"/>
    <property type="molecule type" value="Genomic_DNA"/>
</dbReference>
<dbReference type="InterPro" id="IPR004776">
    <property type="entry name" value="Mem_transp_PIN-like"/>
</dbReference>
<dbReference type="InterPro" id="IPR038770">
    <property type="entry name" value="Na+/solute_symporter_sf"/>
</dbReference>
<dbReference type="PANTHER" id="PTHR36838">
    <property type="entry name" value="AUXIN EFFLUX CARRIER FAMILY PROTEIN"/>
    <property type="match status" value="1"/>
</dbReference>
<keyword evidence="7 8" id="KW-0472">Membrane</keyword>
<evidence type="ECO:0000313" key="9">
    <source>
        <dbReference type="EMBL" id="SCZ39137.1"/>
    </source>
</evidence>
<keyword evidence="4" id="KW-1003">Cell membrane</keyword>
<evidence type="ECO:0000256" key="6">
    <source>
        <dbReference type="ARBA" id="ARBA00022989"/>
    </source>
</evidence>